<proteinExistence type="predicted"/>
<dbReference type="PANTHER" id="PTHR42648:SF31">
    <property type="entry name" value="RNA-DIRECTED DNA POLYMERASE"/>
    <property type="match status" value="1"/>
</dbReference>
<sequence length="274" mass="31582">MTFFHSHCVNQEITTGRTIGVFKKQDGLYYLQHTKIGNNTNMEELPSSQRATLETWVASQSWLYHKYLGNPLFWLLKTMFPHLFIKESVESFKCDICQFLKHYHATFSPSNNKSLEPFDLIHSNVWGQLVTLYQEVSEGCHSIEFVNLEFSKFLKDNSVVHELMCMNTPQQNGVARVILFQMFVPNVYWGEAILIATYLINRLLTQVLNGISQIKHMLSFFPSSLLILSLLSRVSGCIAFVHSHNPHCEKLDPKAIKCAFIGYLSNKMNFKGFK</sequence>
<dbReference type="STRING" id="157652.A0A371EPQ1"/>
<feature type="non-terminal residue" evidence="2">
    <location>
        <position position="1"/>
    </location>
</feature>
<name>A0A371EPQ1_MUCPR</name>
<evidence type="ECO:0000313" key="3">
    <source>
        <dbReference type="Proteomes" id="UP000257109"/>
    </source>
</evidence>
<accession>A0A371EPQ1</accession>
<dbReference type="PANTHER" id="PTHR42648">
    <property type="entry name" value="TRANSPOSASE, PUTATIVE-RELATED"/>
    <property type="match status" value="1"/>
</dbReference>
<dbReference type="SUPFAM" id="SSF53098">
    <property type="entry name" value="Ribonuclease H-like"/>
    <property type="match status" value="1"/>
</dbReference>
<organism evidence="2 3">
    <name type="scientific">Mucuna pruriens</name>
    <name type="common">Velvet bean</name>
    <name type="synonym">Dolichos pruriens</name>
    <dbReference type="NCBI Taxonomy" id="157652"/>
    <lineage>
        <taxon>Eukaryota</taxon>
        <taxon>Viridiplantae</taxon>
        <taxon>Streptophyta</taxon>
        <taxon>Embryophyta</taxon>
        <taxon>Tracheophyta</taxon>
        <taxon>Spermatophyta</taxon>
        <taxon>Magnoliopsida</taxon>
        <taxon>eudicotyledons</taxon>
        <taxon>Gunneridae</taxon>
        <taxon>Pentapetalae</taxon>
        <taxon>rosids</taxon>
        <taxon>fabids</taxon>
        <taxon>Fabales</taxon>
        <taxon>Fabaceae</taxon>
        <taxon>Papilionoideae</taxon>
        <taxon>50 kb inversion clade</taxon>
        <taxon>NPAAA clade</taxon>
        <taxon>indigoferoid/millettioid clade</taxon>
        <taxon>Phaseoleae</taxon>
        <taxon>Mucuna</taxon>
    </lineage>
</organism>
<dbReference type="GO" id="GO:0003676">
    <property type="term" value="F:nucleic acid binding"/>
    <property type="evidence" value="ECO:0007669"/>
    <property type="project" value="InterPro"/>
</dbReference>
<dbReference type="InterPro" id="IPR039537">
    <property type="entry name" value="Retrotran_Ty1/copia-like"/>
</dbReference>
<dbReference type="Pfam" id="PF25597">
    <property type="entry name" value="SH3_retrovirus"/>
    <property type="match status" value="1"/>
</dbReference>
<dbReference type="AlphaFoldDB" id="A0A371EPQ1"/>
<reference evidence="2" key="1">
    <citation type="submission" date="2018-05" db="EMBL/GenBank/DDBJ databases">
        <title>Draft genome of Mucuna pruriens seed.</title>
        <authorList>
            <person name="Nnadi N.E."/>
            <person name="Vos R."/>
            <person name="Hasami M.H."/>
            <person name="Devisetty U.K."/>
            <person name="Aguiy J.C."/>
        </authorList>
    </citation>
    <scope>NUCLEOTIDE SEQUENCE [LARGE SCALE GENOMIC DNA]</scope>
    <source>
        <strain evidence="2">JCA_2017</strain>
    </source>
</reference>
<dbReference type="Proteomes" id="UP000257109">
    <property type="component" value="Unassembled WGS sequence"/>
</dbReference>
<evidence type="ECO:0000259" key="1">
    <source>
        <dbReference type="Pfam" id="PF25597"/>
    </source>
</evidence>
<dbReference type="InterPro" id="IPR036397">
    <property type="entry name" value="RNaseH_sf"/>
</dbReference>
<gene>
    <name evidence="2" type="primary">GIP</name>
    <name evidence="2" type="ORF">CR513_53016</name>
</gene>
<protein>
    <submittedName>
        <fullName evidence="2">Copia protein</fullName>
    </submittedName>
</protein>
<dbReference type="OrthoDB" id="2663223at2759"/>
<dbReference type="InterPro" id="IPR012337">
    <property type="entry name" value="RNaseH-like_sf"/>
</dbReference>
<comment type="caution">
    <text evidence="2">The sequence shown here is derived from an EMBL/GenBank/DDBJ whole genome shotgun (WGS) entry which is preliminary data.</text>
</comment>
<dbReference type="EMBL" id="QJKJ01012720">
    <property type="protein sequence ID" value="RDX68041.1"/>
    <property type="molecule type" value="Genomic_DNA"/>
</dbReference>
<keyword evidence="3" id="KW-1185">Reference proteome</keyword>
<dbReference type="Gene3D" id="3.30.420.10">
    <property type="entry name" value="Ribonuclease H-like superfamily/Ribonuclease H"/>
    <property type="match status" value="1"/>
</dbReference>
<evidence type="ECO:0000313" key="2">
    <source>
        <dbReference type="EMBL" id="RDX68041.1"/>
    </source>
</evidence>
<feature type="domain" description="Retroviral polymerase SH3-like" evidence="1">
    <location>
        <begin position="237"/>
        <end position="268"/>
    </location>
</feature>
<dbReference type="InterPro" id="IPR057670">
    <property type="entry name" value="SH3_retrovirus"/>
</dbReference>